<dbReference type="CDD" id="cd12148">
    <property type="entry name" value="fungal_TF_MHR"/>
    <property type="match status" value="1"/>
</dbReference>
<dbReference type="AlphaFoldDB" id="A0A4S4LHG9"/>
<gene>
    <name evidence="9" type="ORF">EW146_g8047</name>
</gene>
<dbReference type="EMBL" id="SGPL01000515">
    <property type="protein sequence ID" value="THH11444.1"/>
    <property type="molecule type" value="Genomic_DNA"/>
</dbReference>
<keyword evidence="2" id="KW-0862">Zinc</keyword>
<feature type="compositionally biased region" description="Low complexity" evidence="7">
    <location>
        <begin position="128"/>
        <end position="146"/>
    </location>
</feature>
<dbReference type="GO" id="GO:0006351">
    <property type="term" value="P:DNA-templated transcription"/>
    <property type="evidence" value="ECO:0007669"/>
    <property type="project" value="InterPro"/>
</dbReference>
<keyword evidence="4" id="KW-0238">DNA-binding</keyword>
<dbReference type="Pfam" id="PF04082">
    <property type="entry name" value="Fungal_trans"/>
    <property type="match status" value="1"/>
</dbReference>
<feature type="compositionally biased region" description="Basic and acidic residues" evidence="7">
    <location>
        <begin position="1"/>
        <end position="15"/>
    </location>
</feature>
<dbReference type="InterPro" id="IPR007219">
    <property type="entry name" value="XnlR_reg_dom"/>
</dbReference>
<keyword evidence="6" id="KW-0539">Nucleus</keyword>
<keyword evidence="3" id="KW-0805">Transcription regulation</keyword>
<dbReference type="Proteomes" id="UP000310158">
    <property type="component" value="Unassembled WGS sequence"/>
</dbReference>
<name>A0A4S4LHG9_9AGAM</name>
<protein>
    <recommendedName>
        <fullName evidence="8">Xylanolytic transcriptional activator regulatory domain-containing protein</fullName>
    </recommendedName>
</protein>
<dbReference type="PANTHER" id="PTHR31313">
    <property type="entry name" value="TY1 ENHANCER ACTIVATOR"/>
    <property type="match status" value="1"/>
</dbReference>
<dbReference type="GO" id="GO:0003677">
    <property type="term" value="F:DNA binding"/>
    <property type="evidence" value="ECO:0007669"/>
    <property type="project" value="UniProtKB-KW"/>
</dbReference>
<sequence>MHDSAEYDDPNDWRDGPLGGPSASAKAFDKVVRRRSSKGPSRKRGPPKGYIDAIESRLHQTEALVGILLAVNDTHALLDDLTQDPLAREIIERVDKSPYGIKGRTRGADASGSNSSSARVAPPPSPNGNPAAGNNNNINSNHYSNGEGAMSSQNSPPSNEWQDRLANRINALALVRKQNAYALRDSFSRSFNTTNNTNTNANTNNPNANPSALTTTTTNNAHMTYDSDSRSLSPARRQRRRLDPTLTTTHIYPHSSSSRSPCPRNRATTGVPMTASMSAEELRQQFGGPPRKRGRGSRRRCWTRVRRTTGWWRRRFPKARVWLPLPWSGTVAAKNESEDDVRLPEPPIQKHLLDLYFTYVHPVLPVVHKQTSLEDFWNGLSRSLISPPVSMPNSDRIRAGRRIARFEYLRPELPRHDLLPSPTHDRDPTPPPPRHVLHCIVIHLSGLSAAGSVDRRDVARGRHVPRPCQGVVKPHVREFASSRSSTCQALLLMGYREIGIGAMAQAWIYVGMAVRMMQDLGLHMSADRWQHIGAWLFSPAELQERRQIWYACVIMDKYVSTYIGRPLSIFERDFNTELPTVEELEELEVWRSHPTDPQLYGEDVKEPELSLINMTGHIISCFNASATLSIIPSKIVQVLYSVRRGPGRHAESLRLEELLNKWYLDLPDYLRCDPAGVKRPVPPAPPHVLTLHMQYWSNVREDPEVLAISQKNYDQCVQAANHITSIVEMYKDHFCIKRAPVFLSYYVFTAGLMHVTTLNSYPDDLQARVGLVATMAVLKALSVIWPSAGRAWELLHGSHMNGVNGHGAGTEMVSLTVRGAHHKRSAEHFLEDVHFFAGAPLGGRASSNAIPSQGYPLVSLTSSTPLASSPAPHSTSTAAQYSTGFVDERGRGVPQETAGGGGQRYPQYWNGYSTLGQLSALYGVPILHEQVWQQQGKAQVHASQQMYLQD</sequence>
<reference evidence="9 10" key="1">
    <citation type="submission" date="2019-02" db="EMBL/GenBank/DDBJ databases">
        <title>Genome sequencing of the rare red list fungi Bondarzewia mesenterica.</title>
        <authorList>
            <person name="Buettner E."/>
            <person name="Kellner H."/>
        </authorList>
    </citation>
    <scope>NUCLEOTIDE SEQUENCE [LARGE SCALE GENOMIC DNA]</scope>
    <source>
        <strain evidence="9 10">DSM 108281</strain>
    </source>
</reference>
<comment type="caution">
    <text evidence="9">The sequence shown here is derived from an EMBL/GenBank/DDBJ whole genome shotgun (WGS) entry which is preliminary data.</text>
</comment>
<proteinExistence type="predicted"/>
<keyword evidence="1" id="KW-0479">Metal-binding</keyword>
<evidence type="ECO:0000313" key="10">
    <source>
        <dbReference type="Proteomes" id="UP000310158"/>
    </source>
</evidence>
<feature type="compositionally biased region" description="Low complexity" evidence="7">
    <location>
        <begin position="192"/>
        <end position="221"/>
    </location>
</feature>
<dbReference type="InterPro" id="IPR051615">
    <property type="entry name" value="Transcr_Regulatory_Elem"/>
</dbReference>
<feature type="region of interest" description="Disordered" evidence="7">
    <location>
        <begin position="1"/>
        <end position="49"/>
    </location>
</feature>
<feature type="compositionally biased region" description="Basic residues" evidence="7">
    <location>
        <begin position="32"/>
        <end position="46"/>
    </location>
</feature>
<evidence type="ECO:0000256" key="2">
    <source>
        <dbReference type="ARBA" id="ARBA00022833"/>
    </source>
</evidence>
<feature type="domain" description="Xylanolytic transcriptional activator regulatory" evidence="8">
    <location>
        <begin position="506"/>
        <end position="585"/>
    </location>
</feature>
<dbReference type="GO" id="GO:0008270">
    <property type="term" value="F:zinc ion binding"/>
    <property type="evidence" value="ECO:0007669"/>
    <property type="project" value="InterPro"/>
</dbReference>
<evidence type="ECO:0000256" key="3">
    <source>
        <dbReference type="ARBA" id="ARBA00023015"/>
    </source>
</evidence>
<keyword evidence="5" id="KW-0804">Transcription</keyword>
<evidence type="ECO:0000259" key="8">
    <source>
        <dbReference type="SMART" id="SM00906"/>
    </source>
</evidence>
<evidence type="ECO:0000256" key="7">
    <source>
        <dbReference type="SAM" id="MobiDB-lite"/>
    </source>
</evidence>
<evidence type="ECO:0000256" key="1">
    <source>
        <dbReference type="ARBA" id="ARBA00022723"/>
    </source>
</evidence>
<feature type="compositionally biased region" description="Polar residues" evidence="7">
    <location>
        <begin position="150"/>
        <end position="160"/>
    </location>
</feature>
<dbReference type="SMART" id="SM00906">
    <property type="entry name" value="Fungal_trans"/>
    <property type="match status" value="1"/>
</dbReference>
<evidence type="ECO:0000256" key="6">
    <source>
        <dbReference type="ARBA" id="ARBA00023242"/>
    </source>
</evidence>
<evidence type="ECO:0000256" key="5">
    <source>
        <dbReference type="ARBA" id="ARBA00023163"/>
    </source>
</evidence>
<dbReference type="OrthoDB" id="2123952at2759"/>
<keyword evidence="10" id="KW-1185">Reference proteome</keyword>
<organism evidence="9 10">
    <name type="scientific">Bondarzewia mesenterica</name>
    <dbReference type="NCBI Taxonomy" id="1095465"/>
    <lineage>
        <taxon>Eukaryota</taxon>
        <taxon>Fungi</taxon>
        <taxon>Dikarya</taxon>
        <taxon>Basidiomycota</taxon>
        <taxon>Agaricomycotina</taxon>
        <taxon>Agaricomycetes</taxon>
        <taxon>Russulales</taxon>
        <taxon>Bondarzewiaceae</taxon>
        <taxon>Bondarzewia</taxon>
    </lineage>
</organism>
<evidence type="ECO:0000313" key="9">
    <source>
        <dbReference type="EMBL" id="THH11444.1"/>
    </source>
</evidence>
<evidence type="ECO:0000256" key="4">
    <source>
        <dbReference type="ARBA" id="ARBA00023125"/>
    </source>
</evidence>
<feature type="compositionally biased region" description="Low complexity" evidence="7">
    <location>
        <begin position="244"/>
        <end position="266"/>
    </location>
</feature>
<feature type="compositionally biased region" description="Low complexity" evidence="7">
    <location>
        <begin position="108"/>
        <end position="120"/>
    </location>
</feature>
<accession>A0A4S4LHG9</accession>
<dbReference type="PANTHER" id="PTHR31313:SF78">
    <property type="entry name" value="TRANSCRIPTION FACTOR DOMAIN-CONTAINING PROTEIN"/>
    <property type="match status" value="1"/>
</dbReference>
<feature type="region of interest" description="Disordered" evidence="7">
    <location>
        <begin position="192"/>
        <end position="267"/>
    </location>
</feature>
<feature type="region of interest" description="Disordered" evidence="7">
    <location>
        <begin position="99"/>
        <end position="161"/>
    </location>
</feature>